<evidence type="ECO:0000256" key="1">
    <source>
        <dbReference type="SAM" id="Phobius"/>
    </source>
</evidence>
<organism evidence="2 3">
    <name type="scientific">Gossypium arboreum</name>
    <name type="common">Tree cotton</name>
    <name type="synonym">Gossypium nanking</name>
    <dbReference type="NCBI Taxonomy" id="29729"/>
    <lineage>
        <taxon>Eukaryota</taxon>
        <taxon>Viridiplantae</taxon>
        <taxon>Streptophyta</taxon>
        <taxon>Embryophyta</taxon>
        <taxon>Tracheophyta</taxon>
        <taxon>Spermatophyta</taxon>
        <taxon>Magnoliopsida</taxon>
        <taxon>eudicotyledons</taxon>
        <taxon>Gunneridae</taxon>
        <taxon>Pentapetalae</taxon>
        <taxon>rosids</taxon>
        <taxon>malvids</taxon>
        <taxon>Malvales</taxon>
        <taxon>Malvaceae</taxon>
        <taxon>Malvoideae</taxon>
        <taxon>Gossypium</taxon>
    </lineage>
</organism>
<dbReference type="Proteomes" id="UP000032142">
    <property type="component" value="Unassembled WGS sequence"/>
</dbReference>
<dbReference type="EMBL" id="JRRC01097280">
    <property type="protein sequence ID" value="KHF99835.1"/>
    <property type="molecule type" value="Genomic_DNA"/>
</dbReference>
<name>A0A0B0MLQ2_GOSAR</name>
<sequence length="52" mass="6215">MYTHCSLNLTFIILTASPLTFILHLFLVVKQFIYKYLYFIPFNNLNIRKSVT</sequence>
<comment type="caution">
    <text evidence="2">The sequence shown here is derived from an EMBL/GenBank/DDBJ whole genome shotgun (WGS) entry which is preliminary data.</text>
</comment>
<proteinExistence type="predicted"/>
<accession>A0A0B0MLQ2</accession>
<dbReference type="AlphaFoldDB" id="A0A0B0MLQ2"/>
<keyword evidence="3" id="KW-1185">Reference proteome</keyword>
<evidence type="ECO:0000313" key="3">
    <source>
        <dbReference type="Proteomes" id="UP000032142"/>
    </source>
</evidence>
<protein>
    <submittedName>
        <fullName evidence="2">Uncharacterized protein</fullName>
    </submittedName>
</protein>
<evidence type="ECO:0000313" key="2">
    <source>
        <dbReference type="EMBL" id="KHF99835.1"/>
    </source>
</evidence>
<feature type="transmembrane region" description="Helical" evidence="1">
    <location>
        <begin position="6"/>
        <end position="29"/>
    </location>
</feature>
<reference evidence="3" key="1">
    <citation type="submission" date="2014-09" db="EMBL/GenBank/DDBJ databases">
        <authorList>
            <person name="Mudge J."/>
            <person name="Ramaraj T."/>
            <person name="Lindquist I.E."/>
            <person name="Bharti A.K."/>
            <person name="Sundararajan A."/>
            <person name="Cameron C.T."/>
            <person name="Woodward J.E."/>
            <person name="May G.D."/>
            <person name="Brubaker C."/>
            <person name="Broadhvest J."/>
            <person name="Wilkins T.A."/>
        </authorList>
    </citation>
    <scope>NUCLEOTIDE SEQUENCE</scope>
    <source>
        <strain evidence="3">cv. AKA8401</strain>
    </source>
</reference>
<gene>
    <name evidence="2" type="ORF">F383_38662</name>
</gene>
<keyword evidence="1" id="KW-0472">Membrane</keyword>
<keyword evidence="1" id="KW-0812">Transmembrane</keyword>
<keyword evidence="1" id="KW-1133">Transmembrane helix</keyword>